<keyword evidence="10" id="KW-1185">Reference proteome</keyword>
<organism evidence="9 10">
    <name type="scientific">Marisediminicola antarctica</name>
    <dbReference type="NCBI Taxonomy" id="674079"/>
    <lineage>
        <taxon>Bacteria</taxon>
        <taxon>Bacillati</taxon>
        <taxon>Actinomycetota</taxon>
        <taxon>Actinomycetes</taxon>
        <taxon>Micrococcales</taxon>
        <taxon>Microbacteriaceae</taxon>
        <taxon>Marisediminicola</taxon>
    </lineage>
</organism>
<dbReference type="PANTHER" id="PTHR43133:SF62">
    <property type="entry name" value="RNA POLYMERASE SIGMA FACTOR SIGZ"/>
    <property type="match status" value="1"/>
</dbReference>
<evidence type="ECO:0000256" key="4">
    <source>
        <dbReference type="ARBA" id="ARBA00023125"/>
    </source>
</evidence>
<dbReference type="GO" id="GO:0016987">
    <property type="term" value="F:sigma factor activity"/>
    <property type="evidence" value="ECO:0007669"/>
    <property type="project" value="UniProtKB-KW"/>
</dbReference>
<name>A0A7L5ALG8_9MICO</name>
<protein>
    <recommendedName>
        <fullName evidence="6">RNA polymerase sigma factor</fullName>
    </recommendedName>
</protein>
<evidence type="ECO:0000256" key="1">
    <source>
        <dbReference type="ARBA" id="ARBA00010641"/>
    </source>
</evidence>
<dbReference type="InterPro" id="IPR013325">
    <property type="entry name" value="RNA_pol_sigma_r2"/>
</dbReference>
<dbReference type="GO" id="GO:0003677">
    <property type="term" value="F:DNA binding"/>
    <property type="evidence" value="ECO:0007669"/>
    <property type="project" value="UniProtKB-KW"/>
</dbReference>
<dbReference type="InterPro" id="IPR014284">
    <property type="entry name" value="RNA_pol_sigma-70_dom"/>
</dbReference>
<dbReference type="Pfam" id="PF04545">
    <property type="entry name" value="Sigma70_r4"/>
    <property type="match status" value="1"/>
</dbReference>
<dbReference type="InterPro" id="IPR039425">
    <property type="entry name" value="RNA_pol_sigma-70-like"/>
</dbReference>
<evidence type="ECO:0000313" key="10">
    <source>
        <dbReference type="Proteomes" id="UP000464507"/>
    </source>
</evidence>
<evidence type="ECO:0000256" key="3">
    <source>
        <dbReference type="ARBA" id="ARBA00023082"/>
    </source>
</evidence>
<feature type="domain" description="RNA polymerase sigma-70 region 2" evidence="7">
    <location>
        <begin position="11"/>
        <end position="79"/>
    </location>
</feature>
<dbReference type="PANTHER" id="PTHR43133">
    <property type="entry name" value="RNA POLYMERASE ECF-TYPE SIGMA FACTO"/>
    <property type="match status" value="1"/>
</dbReference>
<dbReference type="KEGG" id="mant:BHD05_03010"/>
<gene>
    <name evidence="9" type="ORF">BHD05_03010</name>
</gene>
<reference evidence="9 10" key="1">
    <citation type="submission" date="2016-09" db="EMBL/GenBank/DDBJ databases">
        <title>Complete genome sequence of microbes from the polar regions.</title>
        <authorList>
            <person name="Liao L."/>
            <person name="Chen B."/>
        </authorList>
    </citation>
    <scope>NUCLEOTIDE SEQUENCE [LARGE SCALE GENOMIC DNA]</scope>
    <source>
        <strain evidence="9 10">ZS314</strain>
    </source>
</reference>
<dbReference type="Pfam" id="PF04542">
    <property type="entry name" value="Sigma70_r2"/>
    <property type="match status" value="1"/>
</dbReference>
<dbReference type="SUPFAM" id="SSF88946">
    <property type="entry name" value="Sigma2 domain of RNA polymerase sigma factors"/>
    <property type="match status" value="1"/>
</dbReference>
<keyword evidence="3 6" id="KW-0731">Sigma factor</keyword>
<evidence type="ECO:0000259" key="7">
    <source>
        <dbReference type="Pfam" id="PF04542"/>
    </source>
</evidence>
<keyword evidence="5 6" id="KW-0804">Transcription</keyword>
<evidence type="ECO:0000256" key="2">
    <source>
        <dbReference type="ARBA" id="ARBA00023015"/>
    </source>
</evidence>
<dbReference type="CDD" id="cd06171">
    <property type="entry name" value="Sigma70_r4"/>
    <property type="match status" value="1"/>
</dbReference>
<sequence>MAGSERALAEMYERWARLVYGMALRSLGDVTEAEDVTQKVYVSAWLGRHTFDPTRARLAAWLVGIAKNTIADAHARSARDRRKREAIIATLDDDVIDWSEDVADRLVIADELALLAEAPRKVMHLAFYDNLTHAQVAARLDMPLGTVKSHIRRSLDRLRTRLEVNDDEQ</sequence>
<dbReference type="InterPro" id="IPR007627">
    <property type="entry name" value="RNA_pol_sigma70_r2"/>
</dbReference>
<comment type="similarity">
    <text evidence="1 6">Belongs to the sigma-70 factor family. ECF subfamily.</text>
</comment>
<keyword evidence="2 6" id="KW-0805">Transcription regulation</keyword>
<dbReference type="EMBL" id="CP017146">
    <property type="protein sequence ID" value="QHO70936.1"/>
    <property type="molecule type" value="Genomic_DNA"/>
</dbReference>
<feature type="domain" description="RNA polymerase sigma-70 region 4" evidence="8">
    <location>
        <begin position="112"/>
        <end position="159"/>
    </location>
</feature>
<dbReference type="SUPFAM" id="SSF88659">
    <property type="entry name" value="Sigma3 and sigma4 domains of RNA polymerase sigma factors"/>
    <property type="match status" value="1"/>
</dbReference>
<dbReference type="Gene3D" id="1.10.1740.10">
    <property type="match status" value="1"/>
</dbReference>
<dbReference type="InterPro" id="IPR007630">
    <property type="entry name" value="RNA_pol_sigma70_r4"/>
</dbReference>
<dbReference type="Gene3D" id="1.10.10.10">
    <property type="entry name" value="Winged helix-like DNA-binding domain superfamily/Winged helix DNA-binding domain"/>
    <property type="match status" value="1"/>
</dbReference>
<dbReference type="AlphaFoldDB" id="A0A7L5ALG8"/>
<keyword evidence="4 6" id="KW-0238">DNA-binding</keyword>
<dbReference type="Proteomes" id="UP000464507">
    <property type="component" value="Chromosome"/>
</dbReference>
<dbReference type="GO" id="GO:0006352">
    <property type="term" value="P:DNA-templated transcription initiation"/>
    <property type="evidence" value="ECO:0007669"/>
    <property type="project" value="InterPro"/>
</dbReference>
<evidence type="ECO:0000313" key="9">
    <source>
        <dbReference type="EMBL" id="QHO70936.1"/>
    </source>
</evidence>
<evidence type="ECO:0000259" key="8">
    <source>
        <dbReference type="Pfam" id="PF04545"/>
    </source>
</evidence>
<evidence type="ECO:0000256" key="6">
    <source>
        <dbReference type="RuleBase" id="RU000716"/>
    </source>
</evidence>
<evidence type="ECO:0000256" key="5">
    <source>
        <dbReference type="ARBA" id="ARBA00023163"/>
    </source>
</evidence>
<dbReference type="NCBIfam" id="TIGR02937">
    <property type="entry name" value="sigma70-ECF"/>
    <property type="match status" value="1"/>
</dbReference>
<proteinExistence type="inferred from homology"/>
<accession>A0A7L5ALG8</accession>
<dbReference type="PROSITE" id="PS01063">
    <property type="entry name" value="SIGMA70_ECF"/>
    <property type="match status" value="1"/>
</dbReference>
<dbReference type="InterPro" id="IPR013324">
    <property type="entry name" value="RNA_pol_sigma_r3/r4-like"/>
</dbReference>
<dbReference type="InterPro" id="IPR036388">
    <property type="entry name" value="WH-like_DNA-bd_sf"/>
</dbReference>
<dbReference type="InterPro" id="IPR000838">
    <property type="entry name" value="RNA_pol_sigma70_ECF_CS"/>
</dbReference>